<evidence type="ECO:0000313" key="3">
    <source>
        <dbReference type="Proteomes" id="UP001434883"/>
    </source>
</evidence>
<gene>
    <name evidence="2" type="ORF">XENOCAPTIV_002170</name>
</gene>
<keyword evidence="1" id="KW-0472">Membrane</keyword>
<feature type="transmembrane region" description="Helical" evidence="1">
    <location>
        <begin position="75"/>
        <end position="98"/>
    </location>
</feature>
<accession>A0ABV0RPQ9</accession>
<keyword evidence="1" id="KW-1133">Transmembrane helix</keyword>
<dbReference type="Proteomes" id="UP001434883">
    <property type="component" value="Unassembled WGS sequence"/>
</dbReference>
<sequence>MALLSSLAVSVTNNFCMLHADTNINTHKCRAQTVVVIVRGTPQNFCSAFWFNFHHSSPFSSDYVTFVSLSLCSNVLLLIIGCLEFLLSCYFILSYLTFDLSLVEPHARVSEAL</sequence>
<comment type="caution">
    <text evidence="2">The sequence shown here is derived from an EMBL/GenBank/DDBJ whole genome shotgun (WGS) entry which is preliminary data.</text>
</comment>
<proteinExistence type="predicted"/>
<evidence type="ECO:0000256" key="1">
    <source>
        <dbReference type="SAM" id="Phobius"/>
    </source>
</evidence>
<keyword evidence="3" id="KW-1185">Reference proteome</keyword>
<evidence type="ECO:0000313" key="2">
    <source>
        <dbReference type="EMBL" id="MEQ2209661.1"/>
    </source>
</evidence>
<protein>
    <submittedName>
        <fullName evidence="2">Uncharacterized protein</fullName>
    </submittedName>
</protein>
<reference evidence="2 3" key="1">
    <citation type="submission" date="2021-06" db="EMBL/GenBank/DDBJ databases">
        <authorList>
            <person name="Palmer J.M."/>
        </authorList>
    </citation>
    <scope>NUCLEOTIDE SEQUENCE [LARGE SCALE GENOMIC DNA]</scope>
    <source>
        <strain evidence="2 3">XC_2019</strain>
        <tissue evidence="2">Muscle</tissue>
    </source>
</reference>
<organism evidence="2 3">
    <name type="scientific">Xenoophorus captivus</name>
    <dbReference type="NCBI Taxonomy" id="1517983"/>
    <lineage>
        <taxon>Eukaryota</taxon>
        <taxon>Metazoa</taxon>
        <taxon>Chordata</taxon>
        <taxon>Craniata</taxon>
        <taxon>Vertebrata</taxon>
        <taxon>Euteleostomi</taxon>
        <taxon>Actinopterygii</taxon>
        <taxon>Neopterygii</taxon>
        <taxon>Teleostei</taxon>
        <taxon>Neoteleostei</taxon>
        <taxon>Acanthomorphata</taxon>
        <taxon>Ovalentaria</taxon>
        <taxon>Atherinomorphae</taxon>
        <taxon>Cyprinodontiformes</taxon>
        <taxon>Goodeidae</taxon>
        <taxon>Xenoophorus</taxon>
    </lineage>
</organism>
<name>A0ABV0RPQ9_9TELE</name>
<keyword evidence="1" id="KW-0812">Transmembrane</keyword>
<dbReference type="EMBL" id="JAHRIN010051629">
    <property type="protein sequence ID" value="MEQ2209661.1"/>
    <property type="molecule type" value="Genomic_DNA"/>
</dbReference>